<evidence type="ECO:0000313" key="3">
    <source>
        <dbReference type="EMBL" id="HJA03781.1"/>
    </source>
</evidence>
<dbReference type="EMBL" id="DXAM01000042">
    <property type="protein sequence ID" value="HJA03781.1"/>
    <property type="molecule type" value="Genomic_DNA"/>
</dbReference>
<feature type="transmembrane region" description="Helical" evidence="2">
    <location>
        <begin position="407"/>
        <end position="432"/>
    </location>
</feature>
<gene>
    <name evidence="3" type="ORF">H9800_02840</name>
</gene>
<keyword evidence="2" id="KW-0472">Membrane</keyword>
<feature type="transmembrane region" description="Helical" evidence="2">
    <location>
        <begin position="132"/>
        <end position="152"/>
    </location>
</feature>
<feature type="compositionally biased region" description="Low complexity" evidence="1">
    <location>
        <begin position="593"/>
        <end position="615"/>
    </location>
</feature>
<feature type="transmembrane region" description="Helical" evidence="2">
    <location>
        <begin position="87"/>
        <end position="120"/>
    </location>
</feature>
<feature type="region of interest" description="Disordered" evidence="1">
    <location>
        <begin position="506"/>
        <end position="631"/>
    </location>
</feature>
<comment type="caution">
    <text evidence="3">The sequence shown here is derived from an EMBL/GenBank/DDBJ whole genome shotgun (WGS) entry which is preliminary data.</text>
</comment>
<feature type="transmembrane region" description="Helical" evidence="2">
    <location>
        <begin position="164"/>
        <end position="187"/>
    </location>
</feature>
<feature type="compositionally biased region" description="Low complexity" evidence="1">
    <location>
        <begin position="40"/>
        <end position="67"/>
    </location>
</feature>
<dbReference type="Proteomes" id="UP000824220">
    <property type="component" value="Unassembled WGS sequence"/>
</dbReference>
<keyword evidence="2" id="KW-0812">Transmembrane</keyword>
<proteinExistence type="predicted"/>
<accession>A0A9D2KGX6</accession>
<feature type="region of interest" description="Disordered" evidence="1">
    <location>
        <begin position="1"/>
        <end position="67"/>
    </location>
</feature>
<feature type="transmembrane region" description="Helical" evidence="2">
    <location>
        <begin position="282"/>
        <end position="299"/>
    </location>
</feature>
<organism evidence="3 4">
    <name type="scientific">Candidatus Microbacterium stercoravium</name>
    <dbReference type="NCBI Taxonomy" id="2838697"/>
    <lineage>
        <taxon>Bacteria</taxon>
        <taxon>Bacillati</taxon>
        <taxon>Actinomycetota</taxon>
        <taxon>Actinomycetes</taxon>
        <taxon>Micrococcales</taxon>
        <taxon>Microbacteriaceae</taxon>
        <taxon>Microbacterium</taxon>
    </lineage>
</organism>
<feature type="transmembrane region" description="Helical" evidence="2">
    <location>
        <begin position="684"/>
        <end position="706"/>
    </location>
</feature>
<evidence type="ECO:0000256" key="2">
    <source>
        <dbReference type="SAM" id="Phobius"/>
    </source>
</evidence>
<feature type="compositionally biased region" description="Low complexity" evidence="1">
    <location>
        <begin position="577"/>
        <end position="586"/>
    </location>
</feature>
<feature type="transmembrane region" description="Helical" evidence="2">
    <location>
        <begin position="372"/>
        <end position="395"/>
    </location>
</feature>
<dbReference type="AlphaFoldDB" id="A0A9D2KGX6"/>
<evidence type="ECO:0000313" key="4">
    <source>
        <dbReference type="Proteomes" id="UP000824220"/>
    </source>
</evidence>
<protein>
    <submittedName>
        <fullName evidence="3">Uncharacterized protein</fullName>
    </submittedName>
</protein>
<reference evidence="3" key="2">
    <citation type="submission" date="2021-04" db="EMBL/GenBank/DDBJ databases">
        <authorList>
            <person name="Gilroy R."/>
        </authorList>
    </citation>
    <scope>NUCLEOTIDE SEQUENCE</scope>
    <source>
        <strain evidence="3">ChiHjej8B7-3636</strain>
    </source>
</reference>
<feature type="transmembrane region" description="Helical" evidence="2">
    <location>
        <begin position="199"/>
        <end position="221"/>
    </location>
</feature>
<name>A0A9D2KGX6_9MICO</name>
<feature type="compositionally biased region" description="Pro residues" evidence="1">
    <location>
        <begin position="24"/>
        <end position="39"/>
    </location>
</feature>
<evidence type="ECO:0000256" key="1">
    <source>
        <dbReference type="SAM" id="MobiDB-lite"/>
    </source>
</evidence>
<keyword evidence="2" id="KW-1133">Transmembrane helix</keyword>
<feature type="compositionally biased region" description="Pro residues" evidence="1">
    <location>
        <begin position="559"/>
        <end position="576"/>
    </location>
</feature>
<reference evidence="3" key="1">
    <citation type="journal article" date="2021" name="PeerJ">
        <title>Extensive microbial diversity within the chicken gut microbiome revealed by metagenomics and culture.</title>
        <authorList>
            <person name="Gilroy R."/>
            <person name="Ravi A."/>
            <person name="Getino M."/>
            <person name="Pursley I."/>
            <person name="Horton D.L."/>
            <person name="Alikhan N.F."/>
            <person name="Baker D."/>
            <person name="Gharbi K."/>
            <person name="Hall N."/>
            <person name="Watson M."/>
            <person name="Adriaenssens E.M."/>
            <person name="Foster-Nyarko E."/>
            <person name="Jarju S."/>
            <person name="Secka A."/>
            <person name="Antonio M."/>
            <person name="Oren A."/>
            <person name="Chaudhuri R.R."/>
            <person name="La Ragione R."/>
            <person name="Hildebrand F."/>
            <person name="Pallen M.J."/>
        </authorList>
    </citation>
    <scope>NUCLEOTIDE SEQUENCE</scope>
    <source>
        <strain evidence="3">ChiHjej8B7-3636</strain>
    </source>
</reference>
<feature type="compositionally biased region" description="Low complexity" evidence="1">
    <location>
        <begin position="506"/>
        <end position="558"/>
    </location>
</feature>
<feature type="transmembrane region" description="Helical" evidence="2">
    <location>
        <begin position="452"/>
        <end position="475"/>
    </location>
</feature>
<feature type="transmembrane region" description="Helical" evidence="2">
    <location>
        <begin position="241"/>
        <end position="261"/>
    </location>
</feature>
<sequence length="1021" mass="103770">MSDQSRPNEGGPVPDPGESAAATPPVPPQYPGAPVPPQAPAAAPQDPYAPQGAPVPGPGQNAQQAFAGAVASAREKVPAPLAAKDPWIAALITSGLALAGALAASILITLLGMFGGRLFLGDRGGSEFFELLAPHWFAVIAQLLGAGFGGSLGASTSVAGAASFSVSALFIPVLVPIAALVSVRLFARRAVPRTDLTAGLRLVVAAAAGAAFALVVVILQLVAPLSIALPGAPGSFTTRAISFWSVIAGIALVGAAAFFVLSPVRTARSRARTALVQALEHIGGLGALIALTVIAVVAFEANGAGEIIGLVLLAPVLLPFLAADGGAIASLATVGASVTGGATNELIGDFSGLGELAEDMPSVWMFSDFFPVWIRIVLPLVAVLALAIVSVRWRLRTGVARDGASWALLPVAYAVVGVLVTLAGRVSVSASVSTSGDLSALLEGGLGGTARVAFGPAVWTFLLFAVIGAVVEVLARFVVPAFVAAVPGGVVRTIAVGATVGSAAAANAPASPASPAPGGSYAPAGPSAPAAAPADPNAPAAPYAPVDPNAAAASHAPADPNPPVADPSAPPAPYAPVAPNAAAPHGPADHDAPLAAAPQPEGIPARPADPSAPSAQGLEDPAVLPAGHEIPPVPAEPALLAAHGSPAAPPAPAQPYATAPVDPVVAMLSDGARERTPVSRKAKIGWLIGGSAVVVLVAALVVGVFIKNHLAATTYSAQARAEEYLSAVVDGDAGRALELWAPNVTSAERVLLASEIYAAADDRPTAYEITDVDEYDGVVDVAAQLTVDSKNYDVLMRLQKHGTQAVLFDDWRIEEGPGQTLVVGDVSQVTRVNGVEVDLSGFADAEGATALPVLPGTYTFEAPTSDDGPFTYGDDIAVTVLPNADGSEGDDALTFFPTWTDDAQQQAIAVVQERIDLCMTSDKFQPSDCSDVLGWREPSYAVTGIKRSWTQEPELTFVDDEDGAYVLVDGGRMHIDYQRRWDEDDDWEDDDTEVSAPFNYGTVVPVSVGDDGEVSVDLSEF</sequence>